<evidence type="ECO:0000256" key="1">
    <source>
        <dbReference type="SAM" id="MobiDB-lite"/>
    </source>
</evidence>
<dbReference type="EMBL" id="QXGB01002386">
    <property type="protein sequence ID" value="KAE9178497.1"/>
    <property type="molecule type" value="Genomic_DNA"/>
</dbReference>
<evidence type="ECO:0000313" key="13">
    <source>
        <dbReference type="Proteomes" id="UP000441208"/>
    </source>
</evidence>
<accession>A0A6A3DXP4</accession>
<dbReference type="AlphaFoldDB" id="A0A6A3DXP4"/>
<evidence type="ECO:0000313" key="12">
    <source>
        <dbReference type="Proteomes" id="UP000440732"/>
    </source>
</evidence>
<dbReference type="EMBL" id="QXFZ01002366">
    <property type="protein sequence ID" value="KAE9077847.1"/>
    <property type="molecule type" value="Genomic_DNA"/>
</dbReference>
<feature type="region of interest" description="Disordered" evidence="1">
    <location>
        <begin position="1"/>
        <end position="41"/>
    </location>
</feature>
<evidence type="ECO:0000313" key="4">
    <source>
        <dbReference type="EMBL" id="KAE9098321.1"/>
    </source>
</evidence>
<dbReference type="Proteomes" id="UP000429523">
    <property type="component" value="Unassembled WGS sequence"/>
</dbReference>
<dbReference type="Proteomes" id="UP000441208">
    <property type="component" value="Unassembled WGS sequence"/>
</dbReference>
<name>A0A6A3DXP4_9STRA</name>
<keyword evidence="9" id="KW-1185">Reference proteome</keyword>
<proteinExistence type="predicted"/>
<evidence type="ECO:0000313" key="8">
    <source>
        <dbReference type="Proteomes" id="UP000429523"/>
    </source>
</evidence>
<evidence type="ECO:0000313" key="7">
    <source>
        <dbReference type="EMBL" id="KAE9282450.1"/>
    </source>
</evidence>
<evidence type="ECO:0000313" key="11">
    <source>
        <dbReference type="Proteomes" id="UP000440367"/>
    </source>
</evidence>
<feature type="compositionally biased region" description="Basic residues" evidence="1">
    <location>
        <begin position="110"/>
        <end position="122"/>
    </location>
</feature>
<evidence type="ECO:0000313" key="9">
    <source>
        <dbReference type="Proteomes" id="UP000433483"/>
    </source>
</evidence>
<feature type="region of interest" description="Disordered" evidence="1">
    <location>
        <begin position="88"/>
        <end position="122"/>
    </location>
</feature>
<gene>
    <name evidence="7" type="ORF">PF001_g23307</name>
    <name evidence="6" type="ORF">PF002_g24564</name>
    <name evidence="5" type="ORF">PF005_g24055</name>
    <name evidence="4" type="ORF">PF006_g23379</name>
    <name evidence="3" type="ORF">PF007_g24093</name>
    <name evidence="2" type="ORF">PF009_g24850</name>
</gene>
<dbReference type="Proteomes" id="UP000440732">
    <property type="component" value="Unassembled WGS sequence"/>
</dbReference>
<dbReference type="EMBL" id="QXGD01002256">
    <property type="protein sequence ID" value="KAE9191205.1"/>
    <property type="molecule type" value="Genomic_DNA"/>
</dbReference>
<organism evidence="2 8">
    <name type="scientific">Phytophthora fragariae</name>
    <dbReference type="NCBI Taxonomy" id="53985"/>
    <lineage>
        <taxon>Eukaryota</taxon>
        <taxon>Sar</taxon>
        <taxon>Stramenopiles</taxon>
        <taxon>Oomycota</taxon>
        <taxon>Peronosporomycetes</taxon>
        <taxon>Peronosporales</taxon>
        <taxon>Peronosporaceae</taxon>
        <taxon>Phytophthora</taxon>
    </lineage>
</organism>
<feature type="compositionally biased region" description="Basic and acidic residues" evidence="1">
    <location>
        <begin position="23"/>
        <end position="38"/>
    </location>
</feature>
<protein>
    <submittedName>
        <fullName evidence="2">Uncharacterized protein</fullName>
    </submittedName>
</protein>
<dbReference type="Proteomes" id="UP000437068">
    <property type="component" value="Unassembled WGS sequence"/>
</dbReference>
<dbReference type="Proteomes" id="UP000433483">
    <property type="component" value="Unassembled WGS sequence"/>
</dbReference>
<comment type="caution">
    <text evidence="2">The sequence shown here is derived from an EMBL/GenBank/DDBJ whole genome shotgun (WGS) entry which is preliminary data.</text>
</comment>
<evidence type="ECO:0000313" key="10">
    <source>
        <dbReference type="Proteomes" id="UP000437068"/>
    </source>
</evidence>
<dbReference type="EMBL" id="QXGE01002373">
    <property type="protein sequence ID" value="KAE9282450.1"/>
    <property type="molecule type" value="Genomic_DNA"/>
</dbReference>
<sequence>MPPQPANDGKGGKSGARSKGKQLTRDSEVAPSRPKTDALDSAGLACERQWLDEVPLVLAEEGTLAEMRAARRCAVKAAKKYKVVRRAYQRRQQQEKKRKVVSVGLQQTKDKKRSHQKKGGYT</sequence>
<evidence type="ECO:0000313" key="3">
    <source>
        <dbReference type="EMBL" id="KAE9077847.1"/>
    </source>
</evidence>
<evidence type="ECO:0000313" key="5">
    <source>
        <dbReference type="EMBL" id="KAE9178497.1"/>
    </source>
</evidence>
<evidence type="ECO:0000313" key="2">
    <source>
        <dbReference type="EMBL" id="KAE8924926.1"/>
    </source>
</evidence>
<dbReference type="Proteomes" id="UP000440367">
    <property type="component" value="Unassembled WGS sequence"/>
</dbReference>
<dbReference type="EMBL" id="QXGF01002384">
    <property type="protein sequence ID" value="KAE8924926.1"/>
    <property type="molecule type" value="Genomic_DNA"/>
</dbReference>
<evidence type="ECO:0000313" key="6">
    <source>
        <dbReference type="EMBL" id="KAE9191205.1"/>
    </source>
</evidence>
<reference evidence="8 9" key="1">
    <citation type="submission" date="2018-08" db="EMBL/GenBank/DDBJ databases">
        <title>Genomic investigation of the strawberry pathogen Phytophthora fragariae indicates pathogenicity is determined by transcriptional variation in three key races.</title>
        <authorList>
            <person name="Adams T.M."/>
            <person name="Armitage A.D."/>
            <person name="Sobczyk M.K."/>
            <person name="Bates H.J."/>
            <person name="Dunwell J.M."/>
            <person name="Nellist C.F."/>
            <person name="Harrison R.J."/>
        </authorList>
    </citation>
    <scope>NUCLEOTIDE SEQUENCE [LARGE SCALE GENOMIC DNA]</scope>
    <source>
        <strain evidence="7 10">A4</strain>
        <strain evidence="6 11">BC-1</strain>
        <strain evidence="5 9">NOV-27</strain>
        <strain evidence="4 12">NOV-5</strain>
        <strain evidence="3 13">NOV-71</strain>
        <strain evidence="2 8">NOV-9</strain>
    </source>
</reference>
<dbReference type="EMBL" id="QXGA01002406">
    <property type="protein sequence ID" value="KAE9098321.1"/>
    <property type="molecule type" value="Genomic_DNA"/>
</dbReference>